<gene>
    <name evidence="2" type="ORF">N7509_012730</name>
</gene>
<reference evidence="2" key="2">
    <citation type="journal article" date="2023" name="IMA Fungus">
        <title>Comparative genomic study of the Penicillium genus elucidates a diverse pangenome and 15 lateral gene transfer events.</title>
        <authorList>
            <person name="Petersen C."/>
            <person name="Sorensen T."/>
            <person name="Nielsen M.R."/>
            <person name="Sondergaard T.E."/>
            <person name="Sorensen J.L."/>
            <person name="Fitzpatrick D.A."/>
            <person name="Frisvad J.C."/>
            <person name="Nielsen K.L."/>
        </authorList>
    </citation>
    <scope>NUCLEOTIDE SEQUENCE</scope>
    <source>
        <strain evidence="2">IBT 29677</strain>
    </source>
</reference>
<sequence length="101" mass="11409">MNVVPSSDSRRCNDSQATNILRKTPHHANRVAARSDQLNSVAGCSYAVIDMETQLSMRPNIPTKDEAHQAAELALQYFQGHLDSLSSHELNFLYQIRERLQ</sequence>
<organism evidence="2 3">
    <name type="scientific">Penicillium cosmopolitanum</name>
    <dbReference type="NCBI Taxonomy" id="1131564"/>
    <lineage>
        <taxon>Eukaryota</taxon>
        <taxon>Fungi</taxon>
        <taxon>Dikarya</taxon>
        <taxon>Ascomycota</taxon>
        <taxon>Pezizomycotina</taxon>
        <taxon>Eurotiomycetes</taxon>
        <taxon>Eurotiomycetidae</taxon>
        <taxon>Eurotiales</taxon>
        <taxon>Aspergillaceae</taxon>
        <taxon>Penicillium</taxon>
    </lineage>
</organism>
<evidence type="ECO:0000256" key="1">
    <source>
        <dbReference type="SAM" id="MobiDB-lite"/>
    </source>
</evidence>
<dbReference type="AlphaFoldDB" id="A0A9W9SJ82"/>
<dbReference type="GeneID" id="81376347"/>
<dbReference type="EMBL" id="JAPZBU010000011">
    <property type="protein sequence ID" value="KAJ5379611.1"/>
    <property type="molecule type" value="Genomic_DNA"/>
</dbReference>
<keyword evidence="3" id="KW-1185">Reference proteome</keyword>
<protein>
    <submittedName>
        <fullName evidence="2">Uncharacterized protein</fullName>
    </submittedName>
</protein>
<name>A0A9W9SJ82_9EURO</name>
<comment type="caution">
    <text evidence="2">The sequence shown here is derived from an EMBL/GenBank/DDBJ whole genome shotgun (WGS) entry which is preliminary data.</text>
</comment>
<evidence type="ECO:0000313" key="2">
    <source>
        <dbReference type="EMBL" id="KAJ5379611.1"/>
    </source>
</evidence>
<dbReference type="Proteomes" id="UP001147747">
    <property type="component" value="Unassembled WGS sequence"/>
</dbReference>
<reference evidence="2" key="1">
    <citation type="submission" date="2022-12" db="EMBL/GenBank/DDBJ databases">
        <authorList>
            <person name="Petersen C."/>
        </authorList>
    </citation>
    <scope>NUCLEOTIDE SEQUENCE</scope>
    <source>
        <strain evidence="2">IBT 29677</strain>
    </source>
</reference>
<evidence type="ECO:0000313" key="3">
    <source>
        <dbReference type="Proteomes" id="UP001147747"/>
    </source>
</evidence>
<feature type="region of interest" description="Disordered" evidence="1">
    <location>
        <begin position="1"/>
        <end position="32"/>
    </location>
</feature>
<proteinExistence type="predicted"/>
<dbReference type="RefSeq" id="XP_056483397.1">
    <property type="nucleotide sequence ID" value="XM_056637367.1"/>
</dbReference>
<accession>A0A9W9SJ82</accession>
<dbReference type="OrthoDB" id="4370800at2759"/>